<name>A0A3B0WI24_9ZZZZ</name>
<reference evidence="3" key="1">
    <citation type="submission" date="2018-06" db="EMBL/GenBank/DDBJ databases">
        <authorList>
            <person name="Zhirakovskaya E."/>
        </authorList>
    </citation>
    <scope>NUCLEOTIDE SEQUENCE</scope>
</reference>
<evidence type="ECO:0000256" key="1">
    <source>
        <dbReference type="SAM" id="MobiDB-lite"/>
    </source>
</evidence>
<gene>
    <name evidence="3" type="ORF">MNBD_GAMMA05-1688</name>
</gene>
<dbReference type="EMBL" id="UOFE01000045">
    <property type="protein sequence ID" value="VAW54981.1"/>
    <property type="molecule type" value="Genomic_DNA"/>
</dbReference>
<protein>
    <recommendedName>
        <fullName evidence="4">DUF4124 domain-containing protein</fullName>
    </recommendedName>
</protein>
<keyword evidence="2" id="KW-0472">Membrane</keyword>
<evidence type="ECO:0000256" key="2">
    <source>
        <dbReference type="SAM" id="Phobius"/>
    </source>
</evidence>
<proteinExistence type="predicted"/>
<organism evidence="3">
    <name type="scientific">hydrothermal vent metagenome</name>
    <dbReference type="NCBI Taxonomy" id="652676"/>
    <lineage>
        <taxon>unclassified sequences</taxon>
        <taxon>metagenomes</taxon>
        <taxon>ecological metagenomes</taxon>
    </lineage>
</organism>
<feature type="transmembrane region" description="Helical" evidence="2">
    <location>
        <begin position="47"/>
        <end position="65"/>
    </location>
</feature>
<feature type="compositionally biased region" description="Polar residues" evidence="1">
    <location>
        <begin position="209"/>
        <end position="223"/>
    </location>
</feature>
<feature type="region of interest" description="Disordered" evidence="1">
    <location>
        <begin position="196"/>
        <end position="223"/>
    </location>
</feature>
<accession>A0A3B0WI24</accession>
<evidence type="ECO:0000313" key="3">
    <source>
        <dbReference type="EMBL" id="VAW54981.1"/>
    </source>
</evidence>
<keyword evidence="2" id="KW-1133">Transmembrane helix</keyword>
<evidence type="ECO:0008006" key="4">
    <source>
        <dbReference type="Google" id="ProtNLM"/>
    </source>
</evidence>
<keyword evidence="2" id="KW-0812">Transmembrane</keyword>
<sequence>MINSNKHRITGIRASLEVCKSVFLKQSLAYIAVIRNLITMITDSHKLHIYLSILLMFVIQGVMASEYSRVHSANRGIPINDYGSVPVYKFTDSKGKVTYSTSASVDFIRAEKIAIISPPSSQQLNASKRRFEEMRIAVDEFDVARAERQVVREQNEIKRLQRIALINQAKPPVVTREFIYPASPYRLRKKHGDHYGIPTHLPSRRPHSTGLSLPPSSFPATFH</sequence>
<dbReference type="AlphaFoldDB" id="A0A3B0WI24"/>